<dbReference type="RefSeq" id="WP_155113210.1">
    <property type="nucleotide sequence ID" value="NZ_WMIB01000017.1"/>
</dbReference>
<dbReference type="EMBL" id="WMIB01000017">
    <property type="protein sequence ID" value="MTH54696.1"/>
    <property type="molecule type" value="Genomic_DNA"/>
</dbReference>
<name>A0A7X2S8F3_9BACI</name>
<dbReference type="AlphaFoldDB" id="A0A7X2S8F3"/>
<dbReference type="Proteomes" id="UP000434639">
    <property type="component" value="Unassembled WGS sequence"/>
</dbReference>
<feature type="transmembrane region" description="Helical" evidence="1">
    <location>
        <begin position="7"/>
        <end position="35"/>
    </location>
</feature>
<gene>
    <name evidence="2" type="ORF">GKZ89_14935</name>
</gene>
<keyword evidence="1" id="KW-1133">Transmembrane helix</keyword>
<sequence length="130" mass="14682">MGYKLSFVFAILGSILLFIGLAAAIFLFSILILFAEGELTQPFWFITVILGTLYLLIFYAAIRVWMKKKWWSICFLLWALISGAGAGICFSIQPLDIESYFLLSLPSLLFLAAFISAMTGKRKETYKLET</sequence>
<feature type="transmembrane region" description="Helical" evidence="1">
    <location>
        <begin position="41"/>
        <end position="61"/>
    </location>
</feature>
<keyword evidence="3" id="KW-1185">Reference proteome</keyword>
<evidence type="ECO:0000313" key="2">
    <source>
        <dbReference type="EMBL" id="MTH54696.1"/>
    </source>
</evidence>
<feature type="transmembrane region" description="Helical" evidence="1">
    <location>
        <begin position="99"/>
        <end position="118"/>
    </location>
</feature>
<evidence type="ECO:0000256" key="1">
    <source>
        <dbReference type="SAM" id="Phobius"/>
    </source>
</evidence>
<reference evidence="2 3" key="1">
    <citation type="journal article" date="2017" name="Int. J. Syst. Evol. Microbiol.">
        <title>Bacillus mangrovi sp. nov., isolated from a sediment sample from a mangrove forest.</title>
        <authorList>
            <person name="Gupta V."/>
            <person name="Singh P.K."/>
            <person name="Korpole S."/>
            <person name="Tanuku N.R.S."/>
            <person name="Pinnaka A.K."/>
        </authorList>
    </citation>
    <scope>NUCLEOTIDE SEQUENCE [LARGE SCALE GENOMIC DNA]</scope>
    <source>
        <strain evidence="2 3">KCTC 33872</strain>
    </source>
</reference>
<protein>
    <submittedName>
        <fullName evidence="2">Uncharacterized protein</fullName>
    </submittedName>
</protein>
<keyword evidence="1" id="KW-0472">Membrane</keyword>
<organism evidence="2 3">
    <name type="scientific">Metabacillus mangrovi</name>
    <dbReference type="NCBI Taxonomy" id="1491830"/>
    <lineage>
        <taxon>Bacteria</taxon>
        <taxon>Bacillati</taxon>
        <taxon>Bacillota</taxon>
        <taxon>Bacilli</taxon>
        <taxon>Bacillales</taxon>
        <taxon>Bacillaceae</taxon>
        <taxon>Metabacillus</taxon>
    </lineage>
</organism>
<comment type="caution">
    <text evidence="2">The sequence shown here is derived from an EMBL/GenBank/DDBJ whole genome shotgun (WGS) entry which is preliminary data.</text>
</comment>
<accession>A0A7X2S8F3</accession>
<proteinExistence type="predicted"/>
<feature type="transmembrane region" description="Helical" evidence="1">
    <location>
        <begin position="73"/>
        <end position="93"/>
    </location>
</feature>
<keyword evidence="1" id="KW-0812">Transmembrane</keyword>
<evidence type="ECO:0000313" key="3">
    <source>
        <dbReference type="Proteomes" id="UP000434639"/>
    </source>
</evidence>